<sequence length="425" mass="45878">MLEVGMADEKAFKSSRSPTKLRGNAITFAFLWVTSLLFGRTANPDAPKQDDSYEQTGRTNVVQLPKIPKGLSRVHRTAWRERAAARILYLEQQADRERCRAVEDQAEQRQREKTLEGMARHLEEAGHAIRAPRRLFSGAAALERTWANLRATDVMLLGLCSQEDLISRSTDVLGYVQQHLAPGNPLRVRAEAVAEGMEVKGPQPGDRGLLVLALSASYDALDAEVRRVRSLSVILRIATFFVLLGAAGLALWGWYCPGSLNLCFIPKGELNVACPSGEVPRNGNDVPSHYAQHTDVLVTEAGGLAGAALTVIASLRRIQGTSTPYMLPLSAALLKFPTGALTAFVGVLLIRGAFIPGLSDLDSSAQIMAWAVIFGAAQHVVTRFVDARARETLSDVGRAQTDPVPGTPGTEPVPAQTGKGRTDDA</sequence>
<feature type="region of interest" description="Disordered" evidence="1">
    <location>
        <begin position="395"/>
        <end position="425"/>
    </location>
</feature>
<evidence type="ECO:0000313" key="3">
    <source>
        <dbReference type="EMBL" id="EDY61550.1"/>
    </source>
</evidence>
<gene>
    <name evidence="3" type="ORF">SSEG_08130</name>
</gene>
<evidence type="ECO:0000256" key="1">
    <source>
        <dbReference type="SAM" id="MobiDB-lite"/>
    </source>
</evidence>
<feature type="transmembrane region" description="Helical" evidence="2">
    <location>
        <begin position="367"/>
        <end position="385"/>
    </location>
</feature>
<keyword evidence="2" id="KW-0472">Membrane</keyword>
<keyword evidence="2" id="KW-0812">Transmembrane</keyword>
<dbReference type="eggNOG" id="ENOG5032TEU">
    <property type="taxonomic scope" value="Bacteria"/>
</dbReference>
<feature type="transmembrane region" description="Helical" evidence="2">
    <location>
        <begin position="336"/>
        <end position="355"/>
    </location>
</feature>
<keyword evidence="4" id="KW-1185">Reference proteome</keyword>
<reference evidence="3" key="1">
    <citation type="submission" date="2009-10" db="EMBL/GenBank/DDBJ databases">
        <title>The genome sequence of Streptomyces sviceus strain ATCC 29083.</title>
        <authorList>
            <consortium name="The Broad Institute Genome Sequencing Platform"/>
            <consortium name="Broad Institute Microbial Sequencing Center"/>
            <person name="Fischbach M."/>
            <person name="Godfrey P."/>
            <person name="Ward D."/>
            <person name="Young S."/>
            <person name="Zeng Q."/>
            <person name="Koehrsen M."/>
            <person name="Alvarado L."/>
            <person name="Berlin A.M."/>
            <person name="Bochicchio J."/>
            <person name="Borenstein D."/>
            <person name="Chapman S.B."/>
            <person name="Chen Z."/>
            <person name="Engels R."/>
            <person name="Freedman E."/>
            <person name="Gellesch M."/>
            <person name="Goldberg J."/>
            <person name="Griggs A."/>
            <person name="Gujja S."/>
            <person name="Heilman E.R."/>
            <person name="Heiman D.I."/>
            <person name="Hepburn T.A."/>
            <person name="Howarth C."/>
            <person name="Jen D."/>
            <person name="Larson L."/>
            <person name="Lewis B."/>
            <person name="Mehta T."/>
            <person name="Park D."/>
            <person name="Pearson M."/>
            <person name="Richards J."/>
            <person name="Roberts A."/>
            <person name="Saif S."/>
            <person name="Shea T.D."/>
            <person name="Shenoy N."/>
            <person name="Sisk P."/>
            <person name="Stolte C."/>
            <person name="Sykes S.N."/>
            <person name="Thomson T."/>
            <person name="Walk T."/>
            <person name="White J."/>
            <person name="Yandava C."/>
            <person name="Straight P."/>
            <person name="Clardy J."/>
            <person name="Hung D."/>
            <person name="Kolter R."/>
            <person name="Mekalanos J."/>
            <person name="Walker S."/>
            <person name="Walsh C.T."/>
            <person name="Wieland-Brown L.C."/>
            <person name="Haas B."/>
            <person name="Nusbaum C."/>
            <person name="Birren B."/>
        </authorList>
    </citation>
    <scope>NUCLEOTIDE SEQUENCE [LARGE SCALE GENOMIC DNA]</scope>
    <source>
        <strain evidence="3">ATCC 29083</strain>
    </source>
</reference>
<feature type="transmembrane region" description="Helical" evidence="2">
    <location>
        <begin position="296"/>
        <end position="315"/>
    </location>
</feature>
<dbReference type="Proteomes" id="UP000002785">
    <property type="component" value="Chromosome"/>
</dbReference>
<dbReference type="HOGENOM" id="CLU_053145_0_0_11"/>
<feature type="transmembrane region" description="Helical" evidence="2">
    <location>
        <begin position="233"/>
        <end position="255"/>
    </location>
</feature>
<evidence type="ECO:0000313" key="4">
    <source>
        <dbReference type="Proteomes" id="UP000002785"/>
    </source>
</evidence>
<accession>B5I8Z5</accession>
<name>B5I8Z5_STRX2</name>
<feature type="compositionally biased region" description="Low complexity" evidence="1">
    <location>
        <begin position="403"/>
        <end position="414"/>
    </location>
</feature>
<protein>
    <submittedName>
        <fullName evidence="3">Uncharacterized protein</fullName>
    </submittedName>
</protein>
<evidence type="ECO:0000256" key="2">
    <source>
        <dbReference type="SAM" id="Phobius"/>
    </source>
</evidence>
<dbReference type="AlphaFoldDB" id="B5I8Z5"/>
<dbReference type="EMBL" id="CM000951">
    <property type="protein sequence ID" value="EDY61550.1"/>
    <property type="molecule type" value="Genomic_DNA"/>
</dbReference>
<organism evidence="3 4">
    <name type="scientific">Streptomyces sviceus (strain ATCC 29083 / DSM 924 / JCM 4929 / NBRC 13980 / NCIMB 11184 / NRRL 5439 / UC 5370)</name>
    <dbReference type="NCBI Taxonomy" id="463191"/>
    <lineage>
        <taxon>Bacteria</taxon>
        <taxon>Bacillati</taxon>
        <taxon>Actinomycetota</taxon>
        <taxon>Actinomycetes</taxon>
        <taxon>Kitasatosporales</taxon>
        <taxon>Streptomycetaceae</taxon>
        <taxon>Streptomyces</taxon>
    </lineage>
</organism>
<keyword evidence="2" id="KW-1133">Transmembrane helix</keyword>
<proteinExistence type="predicted"/>